<gene>
    <name evidence="3" type="ORF">ENKO_02160</name>
</gene>
<evidence type="ECO:0000259" key="2">
    <source>
        <dbReference type="Pfam" id="PF09850"/>
    </source>
</evidence>
<dbReference type="PANTHER" id="PTHR38033">
    <property type="entry name" value="MEMBRANE PROTEIN-RELATED"/>
    <property type="match status" value="1"/>
</dbReference>
<proteinExistence type="predicted"/>
<dbReference type="InterPro" id="IPR038522">
    <property type="entry name" value="T4/T6SS_DotU_sf"/>
</dbReference>
<dbReference type="Proteomes" id="UP000682928">
    <property type="component" value="Chromosome"/>
</dbReference>
<dbReference type="AlphaFoldDB" id="A0AA86M6S6"/>
<reference evidence="3" key="1">
    <citation type="submission" date="2021-04" db="EMBL/GenBank/DDBJ databases">
        <title>Difference and commonality of drug resistance evolution in various bacteria. and drug sensitivity profiles.</title>
        <authorList>
            <person name="Maeda T."/>
            <person name="Shibai A."/>
            <person name="Kawada K."/>
            <person name="Kotani H."/>
            <person name="Tarusawa Y."/>
            <person name="Tanabe K."/>
            <person name="Furusawa C."/>
        </authorList>
    </citation>
    <scope>NUCLEOTIDE SEQUENCE</scope>
    <source>
        <strain evidence="3">JCM 8580</strain>
    </source>
</reference>
<evidence type="ECO:0000313" key="3">
    <source>
        <dbReference type="EMBL" id="BCU53622.1"/>
    </source>
</evidence>
<dbReference type="EMBL" id="AP024590">
    <property type="protein sequence ID" value="BCU53622.1"/>
    <property type="molecule type" value="Genomic_DNA"/>
</dbReference>
<keyword evidence="1" id="KW-0812">Transmembrane</keyword>
<dbReference type="RefSeq" id="WP_088221073.1">
    <property type="nucleotide sequence ID" value="NZ_AP024590.1"/>
</dbReference>
<evidence type="ECO:0000256" key="1">
    <source>
        <dbReference type="SAM" id="Phobius"/>
    </source>
</evidence>
<dbReference type="Pfam" id="PF09850">
    <property type="entry name" value="DotU"/>
    <property type="match status" value="1"/>
</dbReference>
<sequence>MNKINTSVVDAIFYPCWLMVSQLRSGEEIKDGEALYRRACEWVDKSREALTQAGFNDTSCNHMLYTQCALLDESVMNRPLQDSGSAKWLKDPLQARYFNTLNAGEELWERIRTVLQEPAPDIAVLTCFYRALTLGFVGRYRQQGDERREDVVRRLSQQVPPFTMAQETPIVSRSLSLRSGRKVYWFSWGAGIMFLVALWLTLRSELTQMVSNLAGMQ</sequence>
<name>A0AA86M6S6_9ENTR</name>
<dbReference type="Gene3D" id="1.25.40.590">
    <property type="entry name" value="Type IV / VI secretion system, DotU"/>
    <property type="match status" value="1"/>
</dbReference>
<dbReference type="NCBIfam" id="TIGR03349">
    <property type="entry name" value="IV_VI_DotU"/>
    <property type="match status" value="1"/>
</dbReference>
<dbReference type="InterPro" id="IPR017732">
    <property type="entry name" value="T4/T6SS_DotU"/>
</dbReference>
<dbReference type="NCBIfam" id="NF038239">
    <property type="entry name" value="T6SS_TssL_short"/>
    <property type="match status" value="1"/>
</dbReference>
<feature type="domain" description="Type IV / VI secretion system DotU" evidence="2">
    <location>
        <begin position="11"/>
        <end position="203"/>
    </location>
</feature>
<dbReference type="PANTHER" id="PTHR38033:SF1">
    <property type="entry name" value="DOTU FAMILY TYPE IV_VI SECRETION SYSTEM PROTEIN"/>
    <property type="match status" value="1"/>
</dbReference>
<evidence type="ECO:0000313" key="4">
    <source>
        <dbReference type="Proteomes" id="UP000682928"/>
    </source>
</evidence>
<accession>A0AA86M6S6</accession>
<keyword evidence="1" id="KW-0472">Membrane</keyword>
<organism evidence="3 4">
    <name type="scientific">Enterobacter kobei</name>
    <dbReference type="NCBI Taxonomy" id="208224"/>
    <lineage>
        <taxon>Bacteria</taxon>
        <taxon>Pseudomonadati</taxon>
        <taxon>Pseudomonadota</taxon>
        <taxon>Gammaproteobacteria</taxon>
        <taxon>Enterobacterales</taxon>
        <taxon>Enterobacteriaceae</taxon>
        <taxon>Enterobacter</taxon>
        <taxon>Enterobacter cloacae complex</taxon>
    </lineage>
</organism>
<feature type="transmembrane region" description="Helical" evidence="1">
    <location>
        <begin position="183"/>
        <end position="202"/>
    </location>
</feature>
<keyword evidence="1" id="KW-1133">Transmembrane helix</keyword>
<protein>
    <submittedName>
        <fullName evidence="3">Type VI secretion protein ImpK</fullName>
    </submittedName>
</protein>